<organism evidence="2 3">
    <name type="scientific">Leifsonia poae</name>
    <dbReference type="NCBI Taxonomy" id="110933"/>
    <lineage>
        <taxon>Bacteria</taxon>
        <taxon>Bacillati</taxon>
        <taxon>Actinomycetota</taxon>
        <taxon>Actinomycetes</taxon>
        <taxon>Micrococcales</taxon>
        <taxon>Microbacteriaceae</taxon>
        <taxon>Leifsonia</taxon>
    </lineage>
</organism>
<dbReference type="SUPFAM" id="SSF160904">
    <property type="entry name" value="Jann2411-like"/>
    <property type="match status" value="1"/>
</dbReference>
<dbReference type="EMBL" id="BSEN01000015">
    <property type="protein sequence ID" value="GLJ77424.1"/>
    <property type="molecule type" value="Genomic_DNA"/>
</dbReference>
<dbReference type="Proteomes" id="UP001142372">
    <property type="component" value="Unassembled WGS sequence"/>
</dbReference>
<name>A0A9W6HCA9_9MICO</name>
<reference evidence="2" key="1">
    <citation type="journal article" date="2014" name="Int. J. Syst. Evol. Microbiol.">
        <title>Complete genome sequence of Corynebacterium casei LMG S-19264T (=DSM 44701T), isolated from a smear-ripened cheese.</title>
        <authorList>
            <consortium name="US DOE Joint Genome Institute (JGI-PGF)"/>
            <person name="Walter F."/>
            <person name="Albersmeier A."/>
            <person name="Kalinowski J."/>
            <person name="Ruckert C."/>
        </authorList>
    </citation>
    <scope>NUCLEOTIDE SEQUENCE</scope>
    <source>
        <strain evidence="2">VKM Ac-1401</strain>
    </source>
</reference>
<evidence type="ECO:0000313" key="2">
    <source>
        <dbReference type="EMBL" id="GLJ77424.1"/>
    </source>
</evidence>
<dbReference type="PANTHER" id="PTHR35525">
    <property type="entry name" value="BLL6575 PROTEIN"/>
    <property type="match status" value="1"/>
</dbReference>
<dbReference type="AlphaFoldDB" id="A0A9W6HCA9"/>
<proteinExistence type="predicted"/>
<dbReference type="Gene3D" id="1.10.3300.10">
    <property type="entry name" value="Jann2411-like domain"/>
    <property type="match status" value="1"/>
</dbReference>
<keyword evidence="3" id="KW-1185">Reference proteome</keyword>
<dbReference type="Pfam" id="PF07336">
    <property type="entry name" value="ABATE"/>
    <property type="match status" value="1"/>
</dbReference>
<evidence type="ECO:0000313" key="3">
    <source>
        <dbReference type="Proteomes" id="UP001142372"/>
    </source>
</evidence>
<dbReference type="InterPro" id="IPR010852">
    <property type="entry name" value="ABATE"/>
</dbReference>
<feature type="domain" description="Zinc finger CGNR" evidence="1">
    <location>
        <begin position="125"/>
        <end position="168"/>
    </location>
</feature>
<comment type="caution">
    <text evidence="2">The sequence shown here is derived from an EMBL/GenBank/DDBJ whole genome shotgun (WGS) entry which is preliminary data.</text>
</comment>
<dbReference type="PANTHER" id="PTHR35525:SF3">
    <property type="entry name" value="BLL6575 PROTEIN"/>
    <property type="match status" value="1"/>
</dbReference>
<evidence type="ECO:0000259" key="1">
    <source>
        <dbReference type="Pfam" id="PF11706"/>
    </source>
</evidence>
<reference evidence="2" key="2">
    <citation type="submission" date="2023-01" db="EMBL/GenBank/DDBJ databases">
        <authorList>
            <person name="Sun Q."/>
            <person name="Evtushenko L."/>
        </authorList>
    </citation>
    <scope>NUCLEOTIDE SEQUENCE</scope>
    <source>
        <strain evidence="2">VKM Ac-1401</strain>
    </source>
</reference>
<dbReference type="InterPro" id="IPR023286">
    <property type="entry name" value="ABATE_dom_sf"/>
</dbReference>
<gene>
    <name evidence="2" type="ORF">GCM10017584_29980</name>
</gene>
<dbReference type="InterPro" id="IPR021005">
    <property type="entry name" value="Znf_CGNR"/>
</dbReference>
<accession>A0A9W6HCA9</accession>
<sequence>MVRAYRNPLLSYNGYMRTNAPELGADLLVDFLNTLDVEDGIDAIDDAPGFAAWAEQHGVDAGDRTEAKRVRDALRAVVDGEEADLPSVGLETTCGERSVGLAAHTAAEAAVASSLILSIQGRFGRVKLCGAEDCRWAFYDVSRNGSRTWCSMGVCGNRQKARTYRAKQDDAEPVDQQRDAAAR</sequence>
<dbReference type="Pfam" id="PF11706">
    <property type="entry name" value="zf-CGNR"/>
    <property type="match status" value="1"/>
</dbReference>
<protein>
    <recommendedName>
        <fullName evidence="1">Zinc finger CGNR domain-containing protein</fullName>
    </recommendedName>
</protein>